<organism evidence="2 3">
    <name type="scientific">Paenibacillus amylolyticus</name>
    <dbReference type="NCBI Taxonomy" id="1451"/>
    <lineage>
        <taxon>Bacteria</taxon>
        <taxon>Bacillati</taxon>
        <taxon>Bacillota</taxon>
        <taxon>Bacilli</taxon>
        <taxon>Bacillales</taxon>
        <taxon>Paenibacillaceae</taxon>
        <taxon>Paenibacillus</taxon>
    </lineage>
</organism>
<dbReference type="InterPro" id="IPR036116">
    <property type="entry name" value="FN3_sf"/>
</dbReference>
<dbReference type="AlphaFoldDB" id="A0A1R1C7K8"/>
<dbReference type="Gene3D" id="2.60.120.260">
    <property type="entry name" value="Galactose-binding domain-like"/>
    <property type="match status" value="1"/>
</dbReference>
<evidence type="ECO:0000256" key="1">
    <source>
        <dbReference type="SAM" id="MobiDB-lite"/>
    </source>
</evidence>
<dbReference type="InterPro" id="IPR013783">
    <property type="entry name" value="Ig-like_fold"/>
</dbReference>
<dbReference type="Gene3D" id="2.60.40.10">
    <property type="entry name" value="Immunoglobulins"/>
    <property type="match status" value="1"/>
</dbReference>
<evidence type="ECO:0000313" key="3">
    <source>
        <dbReference type="Proteomes" id="UP000187134"/>
    </source>
</evidence>
<sequence>MSMNVAMAANEEVVTVEGMQGISPPKETVVTVNGTYSANYGKNSIDGKLDTRWNSGATKGTIQYVFPEELSLNFIQVAAYSNPKSNNYYTVYGLKDGKWILVSPKVGRYVNSTVTITDPVAITPGVYEGIKVEVDGAASWAHINELTIGVVEMMNPNIIDLKATPGNTQVGLNWGAIDGAENYIVRYGTESGKYTETVVATKDENGNFVIPALTNGTTYYFVVTTTINGVETEYSNEAFATPYGEELPSPEPEEPTTPEQPEQPSTNRAIFVVTMTTGLEKEYDLSMKEVNDFIDWYEAKQAGSGKASYAIDKHDNNKGPFKSRKDYILFDRVLTFEVSEY</sequence>
<accession>A0A1R1C7K8</accession>
<proteinExistence type="predicted"/>
<evidence type="ECO:0000313" key="2">
    <source>
        <dbReference type="EMBL" id="OMF18126.1"/>
    </source>
</evidence>
<evidence type="ECO:0008006" key="4">
    <source>
        <dbReference type="Google" id="ProtNLM"/>
    </source>
</evidence>
<dbReference type="SUPFAM" id="SSF49785">
    <property type="entry name" value="Galactose-binding domain-like"/>
    <property type="match status" value="1"/>
</dbReference>
<reference evidence="2 3" key="1">
    <citation type="submission" date="2016-11" db="EMBL/GenBank/DDBJ databases">
        <title>Paenibacillus species isolates.</title>
        <authorList>
            <person name="Beno S.M."/>
        </authorList>
    </citation>
    <scope>NUCLEOTIDE SEQUENCE [LARGE SCALE GENOMIC DNA]</scope>
    <source>
        <strain evidence="2 3">FSL H8-0246</strain>
    </source>
</reference>
<dbReference type="OrthoDB" id="1937631at2"/>
<protein>
    <recommendedName>
        <fullName evidence="4">Fibronectin type-III domain-containing protein</fullName>
    </recommendedName>
</protein>
<dbReference type="SUPFAM" id="SSF49265">
    <property type="entry name" value="Fibronectin type III"/>
    <property type="match status" value="1"/>
</dbReference>
<dbReference type="Proteomes" id="UP000187134">
    <property type="component" value="Unassembled WGS sequence"/>
</dbReference>
<gene>
    <name evidence="2" type="ORF">BK131_06275</name>
</gene>
<dbReference type="InterPro" id="IPR008979">
    <property type="entry name" value="Galactose-bd-like_sf"/>
</dbReference>
<name>A0A1R1C7K8_PAEAM</name>
<feature type="region of interest" description="Disordered" evidence="1">
    <location>
        <begin position="242"/>
        <end position="267"/>
    </location>
</feature>
<comment type="caution">
    <text evidence="2">The sequence shown here is derived from an EMBL/GenBank/DDBJ whole genome shotgun (WGS) entry which is preliminary data.</text>
</comment>
<dbReference type="EMBL" id="MRTJ01000001">
    <property type="protein sequence ID" value="OMF18126.1"/>
    <property type="molecule type" value="Genomic_DNA"/>
</dbReference>